<name>A0A9J6QVW6_9FIRM</name>
<organism evidence="1 2">
    <name type="scientific">Hominibacterium faecale</name>
    <dbReference type="NCBI Taxonomy" id="2839743"/>
    <lineage>
        <taxon>Bacteria</taxon>
        <taxon>Bacillati</taxon>
        <taxon>Bacillota</taxon>
        <taxon>Clostridia</taxon>
        <taxon>Peptostreptococcales</taxon>
        <taxon>Anaerovoracaceae</taxon>
        <taxon>Hominibacterium</taxon>
    </lineage>
</organism>
<dbReference type="EMBL" id="JAOSHN010000006">
    <property type="protein sequence ID" value="MCU7379715.1"/>
    <property type="molecule type" value="Genomic_DNA"/>
</dbReference>
<comment type="caution">
    <text evidence="1">The sequence shown here is derived from an EMBL/GenBank/DDBJ whole genome shotgun (WGS) entry which is preliminary data.</text>
</comment>
<dbReference type="RefSeq" id="WP_269478616.1">
    <property type="nucleotide sequence ID" value="NZ_JAOSHN010000006.1"/>
</dbReference>
<evidence type="ECO:0000313" key="2">
    <source>
        <dbReference type="Proteomes" id="UP001065549"/>
    </source>
</evidence>
<dbReference type="Proteomes" id="UP001065549">
    <property type="component" value="Unassembled WGS sequence"/>
</dbReference>
<dbReference type="AlphaFoldDB" id="A0A9J6QVW6"/>
<gene>
    <name evidence="1" type="ORF">OBO34_15320</name>
</gene>
<accession>A0A9J6QVW6</accession>
<reference evidence="1" key="1">
    <citation type="submission" date="2022-09" db="EMBL/GenBank/DDBJ databases">
        <title>Culturomic study of gut microbiota in children with autism spectrum disorder.</title>
        <authorList>
            <person name="Efimov B.A."/>
            <person name="Chaplin A.V."/>
            <person name="Sokolova S.R."/>
            <person name="Pikina A.P."/>
            <person name="Korzhanova M."/>
            <person name="Belova V."/>
            <person name="Korostin D."/>
        </authorList>
    </citation>
    <scope>NUCLEOTIDE SEQUENCE</scope>
    <source>
        <strain evidence="1">ASD5510</strain>
    </source>
</reference>
<protein>
    <submittedName>
        <fullName evidence="1">Phage head-tail connector protein</fullName>
    </submittedName>
</protein>
<dbReference type="Pfam" id="PF05135">
    <property type="entry name" value="Phage_connect_1"/>
    <property type="match status" value="1"/>
</dbReference>
<keyword evidence="2" id="KW-1185">Reference proteome</keyword>
<evidence type="ECO:0000313" key="1">
    <source>
        <dbReference type="EMBL" id="MCU7379715.1"/>
    </source>
</evidence>
<dbReference type="InterPro" id="IPR021146">
    <property type="entry name" value="Phage_gp6-like_head-tail"/>
</dbReference>
<sequence>MDYLKSVKDALMITGDFHDATLNIYINEVVAYLKDAGVNESTITVGIVCRGVADLWAGGSGAFSAYFRERAIQLALKGGDQHV</sequence>
<proteinExistence type="predicted"/>